<comment type="caution">
    <text evidence="1">The sequence shown here is derived from an EMBL/GenBank/DDBJ whole genome shotgun (WGS) entry which is preliminary data.</text>
</comment>
<evidence type="ECO:0000313" key="1">
    <source>
        <dbReference type="EMBL" id="KRY05756.1"/>
    </source>
</evidence>
<evidence type="ECO:0000313" key="2">
    <source>
        <dbReference type="Proteomes" id="UP000054776"/>
    </source>
</evidence>
<dbReference type="InParanoid" id="A0A0V0Z036"/>
<keyword evidence="2" id="KW-1185">Reference proteome</keyword>
<gene>
    <name evidence="1" type="ORF">T01_15504</name>
</gene>
<protein>
    <submittedName>
        <fullName evidence="1">Uncharacterized protein</fullName>
    </submittedName>
</protein>
<reference evidence="1 2" key="1">
    <citation type="submission" date="2015-01" db="EMBL/GenBank/DDBJ databases">
        <title>Evolution of Trichinella species and genotypes.</title>
        <authorList>
            <person name="Korhonen P.K."/>
            <person name="Edoardo P."/>
            <person name="Giuseppe L.R."/>
            <person name="Gasser R.B."/>
        </authorList>
    </citation>
    <scope>NUCLEOTIDE SEQUENCE [LARGE SCALE GENOMIC DNA]</scope>
    <source>
        <strain evidence="1">ISS3</strain>
    </source>
</reference>
<accession>A0A0V0Z036</accession>
<dbReference type="AlphaFoldDB" id="A0A0V0Z036"/>
<sequence length="31" mass="3419">MLRLCPNSSLCSTFNLLTPISRAPVKQTVDL</sequence>
<proteinExistence type="predicted"/>
<organism evidence="1 2">
    <name type="scientific">Trichinella spiralis</name>
    <name type="common">Trichina worm</name>
    <dbReference type="NCBI Taxonomy" id="6334"/>
    <lineage>
        <taxon>Eukaryota</taxon>
        <taxon>Metazoa</taxon>
        <taxon>Ecdysozoa</taxon>
        <taxon>Nematoda</taxon>
        <taxon>Enoplea</taxon>
        <taxon>Dorylaimia</taxon>
        <taxon>Trichinellida</taxon>
        <taxon>Trichinellidae</taxon>
        <taxon>Trichinella</taxon>
    </lineage>
</organism>
<name>A0A0V0Z036_TRISP</name>
<dbReference type="EMBL" id="JYDH01003472">
    <property type="protein sequence ID" value="KRY05756.1"/>
    <property type="molecule type" value="Genomic_DNA"/>
</dbReference>
<dbReference type="Proteomes" id="UP000054776">
    <property type="component" value="Unassembled WGS sequence"/>
</dbReference>